<comment type="subcellular location">
    <subcellularLocation>
        <location evidence="1">Cell membrane</location>
        <topology evidence="1">Multi-pass membrane protein</topology>
    </subcellularLocation>
    <subcellularLocation>
        <location evidence="16">Membrane</location>
        <topology evidence="16">Multi-pass membrane protein</topology>
    </subcellularLocation>
</comment>
<keyword evidence="6 16" id="KW-0812">Transmembrane</keyword>
<evidence type="ECO:0000256" key="6">
    <source>
        <dbReference type="ARBA" id="ARBA00022692"/>
    </source>
</evidence>
<dbReference type="GO" id="GO:0015031">
    <property type="term" value="P:protein transport"/>
    <property type="evidence" value="ECO:0007669"/>
    <property type="project" value="UniProtKB-KW"/>
</dbReference>
<accession>A0A1B0ZL81</accession>
<dbReference type="NCBIfam" id="NF002350">
    <property type="entry name" value="PRK01315.1"/>
    <property type="match status" value="1"/>
</dbReference>
<dbReference type="STRING" id="1630135.DAD186_21370"/>
<dbReference type="AlphaFoldDB" id="A0A1B0ZL81"/>
<feature type="region of interest" description="Disordered" evidence="17">
    <location>
        <begin position="298"/>
        <end position="365"/>
    </location>
</feature>
<sequence length="365" mass="41187">MNILYPIEWVVVWIMVQAHKLLSFVMDPDSGWTWLLSIVLLTVVVRIIIFPLFVKQIKSSRGMQIAAPELKAIQQKYKGKTDPESRQAMANETMQVYKEHDANPVGSCLPVLIQMPIFFALFRVLFYKLPEAAQNNTNFGVLTPELADSAHNARIFGGTTISDSFLSGDISAKIIAGVIIALMVLVTFLTQKELTMRNMPPSALEGPMASTQKMMLYMLPFIYVISGPGMPIGVLGYWLTTNVWTFGQQWWMITKNPTPGSAAEKARHERINKKRAKQGLEPLDFTPKKSKRVQEMEAAKAENIRVQPKRYENGRRLSDEEVLQRAREKRAKAIEERRKKAAENGGTHKGGSKQSNALGKKRKKK</sequence>
<dbReference type="PATRIC" id="fig|1630135.4.peg.2138"/>
<evidence type="ECO:0000256" key="2">
    <source>
        <dbReference type="ARBA" id="ARBA00010527"/>
    </source>
</evidence>
<evidence type="ECO:0000313" key="20">
    <source>
        <dbReference type="EMBL" id="ANP28687.1"/>
    </source>
</evidence>
<dbReference type="GO" id="GO:0032977">
    <property type="term" value="F:membrane insertase activity"/>
    <property type="evidence" value="ECO:0007669"/>
    <property type="project" value="InterPro"/>
</dbReference>
<comment type="similarity">
    <text evidence="2">Belongs to the OXA1/ALB3/YidC family. Type 1 subfamily.</text>
</comment>
<dbReference type="PANTHER" id="PTHR12428:SF65">
    <property type="entry name" value="CYTOCHROME C OXIDASE ASSEMBLY PROTEIN COX18, MITOCHONDRIAL"/>
    <property type="match status" value="1"/>
</dbReference>
<keyword evidence="5" id="KW-1003">Cell membrane</keyword>
<reference evidence="20 21" key="1">
    <citation type="submission" date="2015-06" db="EMBL/GenBank/DDBJ databases">
        <title>Investigation of pathophysiology for high-risk pregnancy and development of treatment modality based on it.</title>
        <authorList>
            <person name="Kim B.-C."/>
            <person name="Lim S."/>
        </authorList>
    </citation>
    <scope>NUCLEOTIDE SEQUENCE [LARGE SCALE GENOMIC DNA]</scope>
    <source>
        <strain evidence="20 21">AD1-86</strain>
    </source>
</reference>
<evidence type="ECO:0000256" key="16">
    <source>
        <dbReference type="RuleBase" id="RU003945"/>
    </source>
</evidence>
<dbReference type="GO" id="GO:0005886">
    <property type="term" value="C:plasma membrane"/>
    <property type="evidence" value="ECO:0007669"/>
    <property type="project" value="UniProtKB-SubCell"/>
</dbReference>
<gene>
    <name evidence="20" type="ORF">DAD186_21370</name>
</gene>
<evidence type="ECO:0000256" key="17">
    <source>
        <dbReference type="SAM" id="MobiDB-lite"/>
    </source>
</evidence>
<comment type="subunit">
    <text evidence="12">Interacts with the Sec translocase complex via SecD. Specifically interacts with transmembrane segments of nascent integral membrane proteins during membrane integration.</text>
</comment>
<evidence type="ECO:0000256" key="15">
    <source>
        <dbReference type="ARBA" id="ARBA00033342"/>
    </source>
</evidence>
<dbReference type="EMBL" id="CP012117">
    <property type="protein sequence ID" value="ANP28687.1"/>
    <property type="molecule type" value="Genomic_DNA"/>
</dbReference>
<evidence type="ECO:0000256" key="11">
    <source>
        <dbReference type="ARBA" id="ARBA00025034"/>
    </source>
</evidence>
<evidence type="ECO:0000256" key="8">
    <source>
        <dbReference type="ARBA" id="ARBA00022989"/>
    </source>
</evidence>
<dbReference type="GO" id="GO:0051205">
    <property type="term" value="P:protein insertion into membrane"/>
    <property type="evidence" value="ECO:0007669"/>
    <property type="project" value="TreeGrafter"/>
</dbReference>
<comment type="function">
    <text evidence="11">Required for the insertion and/or proper folding and/or complex formation of integral membrane proteins into the membrane. Involved in integration of membrane proteins that insert both dependently and independently of the Sec translocase complex, as well as at least some lipoproteins. Aids folding of multispanning membrane proteins.</text>
</comment>
<evidence type="ECO:0000256" key="18">
    <source>
        <dbReference type="SAM" id="Phobius"/>
    </source>
</evidence>
<keyword evidence="8 18" id="KW-1133">Transmembrane helix</keyword>
<evidence type="ECO:0000259" key="19">
    <source>
        <dbReference type="Pfam" id="PF02096"/>
    </source>
</evidence>
<evidence type="ECO:0000256" key="3">
    <source>
        <dbReference type="ARBA" id="ARBA00015325"/>
    </source>
</evidence>
<dbReference type="RefSeq" id="WP_065248626.1">
    <property type="nucleotide sequence ID" value="NZ_CP012117.1"/>
</dbReference>
<keyword evidence="9 18" id="KW-0472">Membrane</keyword>
<evidence type="ECO:0000256" key="4">
    <source>
        <dbReference type="ARBA" id="ARBA00022448"/>
    </source>
</evidence>
<dbReference type="Pfam" id="PF02096">
    <property type="entry name" value="60KD_IMP"/>
    <property type="match status" value="1"/>
</dbReference>
<dbReference type="InterPro" id="IPR001708">
    <property type="entry name" value="YidC/ALB3/OXA1/COX18"/>
</dbReference>
<evidence type="ECO:0000313" key="21">
    <source>
        <dbReference type="Proteomes" id="UP000092596"/>
    </source>
</evidence>
<evidence type="ECO:0000256" key="12">
    <source>
        <dbReference type="ARBA" id="ARBA00026028"/>
    </source>
</evidence>
<feature type="transmembrane region" description="Helical" evidence="18">
    <location>
        <begin position="216"/>
        <end position="239"/>
    </location>
</feature>
<dbReference type="Proteomes" id="UP000092596">
    <property type="component" value="Chromosome"/>
</dbReference>
<proteinExistence type="inferred from homology"/>
<keyword evidence="4" id="KW-0813">Transport</keyword>
<feature type="transmembrane region" description="Helical" evidence="18">
    <location>
        <begin position="170"/>
        <end position="189"/>
    </location>
</feature>
<feature type="domain" description="Membrane insertase YidC/Oxa/ALB C-terminal" evidence="19">
    <location>
        <begin position="34"/>
        <end position="252"/>
    </location>
</feature>
<dbReference type="CDD" id="cd20070">
    <property type="entry name" value="5TM_YidC_Alb3"/>
    <property type="match status" value="1"/>
</dbReference>
<dbReference type="KEGG" id="dva:DAD186_21370"/>
<dbReference type="PANTHER" id="PTHR12428">
    <property type="entry name" value="OXA1"/>
    <property type="match status" value="1"/>
</dbReference>
<evidence type="ECO:0000256" key="9">
    <source>
        <dbReference type="ARBA" id="ARBA00023136"/>
    </source>
</evidence>
<feature type="transmembrane region" description="Helical" evidence="18">
    <location>
        <begin position="32"/>
        <end position="54"/>
    </location>
</feature>
<organism evidence="20 21">
    <name type="scientific">Dermabacter vaginalis</name>
    <dbReference type="NCBI Taxonomy" id="1630135"/>
    <lineage>
        <taxon>Bacteria</taxon>
        <taxon>Bacillati</taxon>
        <taxon>Actinomycetota</taxon>
        <taxon>Actinomycetes</taxon>
        <taxon>Micrococcales</taxon>
        <taxon>Dermabacteraceae</taxon>
        <taxon>Dermabacter</taxon>
    </lineage>
</organism>
<keyword evidence="10" id="KW-0143">Chaperone</keyword>
<dbReference type="InterPro" id="IPR028055">
    <property type="entry name" value="YidC/Oxa/ALB_C"/>
</dbReference>
<evidence type="ECO:0000256" key="13">
    <source>
        <dbReference type="ARBA" id="ARBA00031538"/>
    </source>
</evidence>
<keyword evidence="7" id="KW-0653">Protein transport</keyword>
<evidence type="ECO:0000256" key="10">
    <source>
        <dbReference type="ARBA" id="ARBA00023186"/>
    </source>
</evidence>
<evidence type="ECO:0000256" key="7">
    <source>
        <dbReference type="ARBA" id="ARBA00022927"/>
    </source>
</evidence>
<feature type="compositionally biased region" description="Basic and acidic residues" evidence="17">
    <location>
        <begin position="298"/>
        <end position="342"/>
    </location>
</feature>
<dbReference type="InterPro" id="IPR047196">
    <property type="entry name" value="YidC_ALB_C"/>
</dbReference>
<evidence type="ECO:0000256" key="14">
    <source>
        <dbReference type="ARBA" id="ARBA00033245"/>
    </source>
</evidence>
<feature type="transmembrane region" description="Helical" evidence="18">
    <location>
        <begin position="104"/>
        <end position="126"/>
    </location>
</feature>
<name>A0A1B0ZL81_9MICO</name>
<evidence type="ECO:0000256" key="5">
    <source>
        <dbReference type="ARBA" id="ARBA00022475"/>
    </source>
</evidence>
<protein>
    <recommendedName>
        <fullName evidence="3">Membrane protein insertase YidC</fullName>
    </recommendedName>
    <alternativeName>
        <fullName evidence="15">Foldase YidC</fullName>
    </alternativeName>
    <alternativeName>
        <fullName evidence="14">Membrane integrase YidC</fullName>
    </alternativeName>
    <alternativeName>
        <fullName evidence="13">Membrane protein YidC</fullName>
    </alternativeName>
</protein>
<evidence type="ECO:0000256" key="1">
    <source>
        <dbReference type="ARBA" id="ARBA00004651"/>
    </source>
</evidence>
<dbReference type="NCBIfam" id="TIGR03592">
    <property type="entry name" value="yidC_oxa1_cterm"/>
    <property type="match status" value="1"/>
</dbReference>